<organism evidence="1 2">
    <name type="scientific">Leptospira stimsonii</name>
    <dbReference type="NCBI Taxonomy" id="2202203"/>
    <lineage>
        <taxon>Bacteria</taxon>
        <taxon>Pseudomonadati</taxon>
        <taxon>Spirochaetota</taxon>
        <taxon>Spirochaetia</taxon>
        <taxon>Leptospirales</taxon>
        <taxon>Leptospiraceae</taxon>
        <taxon>Leptospira</taxon>
    </lineage>
</organism>
<dbReference type="Proteomes" id="UP000265798">
    <property type="component" value="Unassembled WGS sequence"/>
</dbReference>
<sequence>MEEAGRREKIGKIFSITKFFSSQVEFSPSQIVGGTTKSVSEFQIFLKLSLAENILKLEVFLFRKNDKFYRMARG</sequence>
<dbReference type="AlphaFoldDB" id="A0A396Z5B7"/>
<reference evidence="2" key="1">
    <citation type="submission" date="2018-05" db="EMBL/GenBank/DDBJ databases">
        <title>Leptospira yasudae sp. nov. and Leptospira stimsonii sp. nov., two pathogenic species of the genus Leptospira isolated from environmental sources.</title>
        <authorList>
            <person name="Casanovas-Massana A."/>
            <person name="Hamond C."/>
            <person name="Santos L.A."/>
            <person name="Hacker K.P."/>
            <person name="Balassiano I."/>
            <person name="Medeiros M.A."/>
            <person name="Reis M.G."/>
            <person name="Ko A.I."/>
            <person name="Wunder E.A."/>
        </authorList>
    </citation>
    <scope>NUCLEOTIDE SEQUENCE [LARGE SCALE GENOMIC DNA]</scope>
    <source>
        <strain evidence="2">Yale</strain>
    </source>
</reference>
<dbReference type="EMBL" id="QHCT01000002">
    <property type="protein sequence ID" value="RHX90639.1"/>
    <property type="molecule type" value="Genomic_DNA"/>
</dbReference>
<evidence type="ECO:0000313" key="2">
    <source>
        <dbReference type="Proteomes" id="UP000265798"/>
    </source>
</evidence>
<accession>A0A396Z5B7</accession>
<proteinExistence type="predicted"/>
<name>A0A396Z5B7_9LEPT</name>
<evidence type="ECO:0000313" key="1">
    <source>
        <dbReference type="EMBL" id="RHX90639.1"/>
    </source>
</evidence>
<comment type="caution">
    <text evidence="1">The sequence shown here is derived from an EMBL/GenBank/DDBJ whole genome shotgun (WGS) entry which is preliminary data.</text>
</comment>
<gene>
    <name evidence="1" type="ORF">DLM75_09540</name>
</gene>
<protein>
    <submittedName>
        <fullName evidence="1">Uncharacterized protein</fullName>
    </submittedName>
</protein>